<evidence type="ECO:0000256" key="1">
    <source>
        <dbReference type="ARBA" id="ARBA00006611"/>
    </source>
</evidence>
<dbReference type="SUPFAM" id="SSF52540">
    <property type="entry name" value="P-loop containing nucleoside triphosphate hydrolases"/>
    <property type="match status" value="1"/>
</dbReference>
<dbReference type="Pfam" id="PF00437">
    <property type="entry name" value="T2SSE"/>
    <property type="match status" value="1"/>
</dbReference>
<name>G7Q8X2_9BACT</name>
<dbReference type="HOGENOM" id="CLU_013446_4_0_7"/>
<dbReference type="SMART" id="SM00382">
    <property type="entry name" value="AAA"/>
    <property type="match status" value="1"/>
</dbReference>
<dbReference type="PANTHER" id="PTHR30486:SF16">
    <property type="entry name" value="TWITCHING MOTILITY PROTEIN PILT"/>
    <property type="match status" value="1"/>
</dbReference>
<dbReference type="GO" id="GO:0016887">
    <property type="term" value="F:ATP hydrolysis activity"/>
    <property type="evidence" value="ECO:0007669"/>
    <property type="project" value="InterPro"/>
</dbReference>
<organism evidence="4 5">
    <name type="scientific">Solidesulfovibrio carbinoliphilus subsp. oakridgensis</name>
    <dbReference type="NCBI Taxonomy" id="694327"/>
    <lineage>
        <taxon>Bacteria</taxon>
        <taxon>Pseudomonadati</taxon>
        <taxon>Thermodesulfobacteriota</taxon>
        <taxon>Desulfovibrionia</taxon>
        <taxon>Desulfovibrionales</taxon>
        <taxon>Desulfovibrionaceae</taxon>
        <taxon>Solidesulfovibrio</taxon>
    </lineage>
</organism>
<evidence type="ECO:0000313" key="4">
    <source>
        <dbReference type="EMBL" id="EHJ47458.1"/>
    </source>
</evidence>
<dbReference type="PANTHER" id="PTHR30486">
    <property type="entry name" value="TWITCHING MOTILITY PROTEIN PILT"/>
    <property type="match status" value="1"/>
</dbReference>
<evidence type="ECO:0000259" key="3">
    <source>
        <dbReference type="SMART" id="SM00382"/>
    </source>
</evidence>
<dbReference type="Gene3D" id="3.40.50.300">
    <property type="entry name" value="P-loop containing nucleotide triphosphate hydrolases"/>
    <property type="match status" value="1"/>
</dbReference>
<dbReference type="EMBL" id="CM001368">
    <property type="protein sequence ID" value="EHJ47458.1"/>
    <property type="molecule type" value="Genomic_DNA"/>
</dbReference>
<proteinExistence type="inferred from homology"/>
<evidence type="ECO:0000313" key="5">
    <source>
        <dbReference type="Proteomes" id="UP000004662"/>
    </source>
</evidence>
<dbReference type="Proteomes" id="UP000004662">
    <property type="component" value="Chromosome"/>
</dbReference>
<dbReference type="InterPro" id="IPR003593">
    <property type="entry name" value="AAA+_ATPase"/>
</dbReference>
<comment type="similarity">
    <text evidence="1">Belongs to the GSP E family.</text>
</comment>
<gene>
    <name evidence="4" type="ORF">DFW101_1450</name>
</gene>
<dbReference type="OrthoDB" id="9805147at2"/>
<dbReference type="eggNOG" id="COG2805">
    <property type="taxonomic scope" value="Bacteria"/>
</dbReference>
<dbReference type="STRING" id="694327.DFW101_1450"/>
<keyword evidence="5" id="KW-1185">Reference proteome</keyword>
<dbReference type="InterPro" id="IPR050921">
    <property type="entry name" value="T4SS_GSP_E_ATPase"/>
</dbReference>
<reference evidence="5" key="1">
    <citation type="journal article" date="2015" name="Genome Announc.">
        <title>High-Quality Draft Genome Sequence of Desulfovibrio carbinoliphilus FW-101-2B, an Organic Acid-Oxidizing Sulfate-Reducing Bacterium Isolated from Uranium(VI)-Contaminated Groundwater.</title>
        <authorList>
            <person name="Ramsay B.D."/>
            <person name="Hwang C."/>
            <person name="Woo H.L."/>
            <person name="Carroll S.L."/>
            <person name="Lucas S."/>
            <person name="Han J."/>
            <person name="Lapidus A.L."/>
            <person name="Cheng J.F."/>
            <person name="Goodwin L.A."/>
            <person name="Pitluck S."/>
            <person name="Peters L."/>
            <person name="Chertkov O."/>
            <person name="Held B."/>
            <person name="Detter J.C."/>
            <person name="Han C.S."/>
            <person name="Tapia R."/>
            <person name="Land M.L."/>
            <person name="Hauser L.J."/>
            <person name="Kyrpides N.C."/>
            <person name="Ivanova N.N."/>
            <person name="Mikhailova N."/>
            <person name="Pagani I."/>
            <person name="Woyke T."/>
            <person name="Arkin A.P."/>
            <person name="Dehal P."/>
            <person name="Chivian D."/>
            <person name="Criddle C.S."/>
            <person name="Wu W."/>
            <person name="Chakraborty R."/>
            <person name="Hazen T.C."/>
            <person name="Fields M.W."/>
        </authorList>
    </citation>
    <scope>NUCLEOTIDE SEQUENCE [LARGE SCALE GENOMIC DNA]</scope>
    <source>
        <strain evidence="5">FW-101-2B</strain>
    </source>
</reference>
<feature type="region of interest" description="Disordered" evidence="2">
    <location>
        <begin position="370"/>
        <end position="402"/>
    </location>
</feature>
<dbReference type="RefSeq" id="WP_009180857.1">
    <property type="nucleotide sequence ID" value="NZ_CM001368.1"/>
</dbReference>
<feature type="domain" description="AAA+ ATPase" evidence="3">
    <location>
        <begin position="134"/>
        <end position="269"/>
    </location>
</feature>
<evidence type="ECO:0000256" key="2">
    <source>
        <dbReference type="SAM" id="MobiDB-lite"/>
    </source>
</evidence>
<dbReference type="InterPro" id="IPR027417">
    <property type="entry name" value="P-loop_NTPase"/>
</dbReference>
<protein>
    <submittedName>
        <fullName evidence="4">Type II secretion system protein E</fullName>
    </submittedName>
</protein>
<dbReference type="InterPro" id="IPR001482">
    <property type="entry name" value="T2SS/T4SS_dom"/>
</dbReference>
<dbReference type="Gene3D" id="3.30.450.90">
    <property type="match status" value="1"/>
</dbReference>
<dbReference type="AlphaFoldDB" id="G7Q8X2"/>
<accession>G7Q8X2</accession>
<sequence length="402" mass="41282">MPRRILHALTGAALAAAPAASDYLFASGSPPGALVDGAFVPLPALPGVAGALTPRQTETLARGLLGRDARLLADLRIRGSCDAAYAHPAGVRFRANAYRAGDSLGLVLRRLPDAPPPLASLGLPPVFTRMATLAEGLVLVVGATGSGKSTTLSALATAILADRPVHVVTLEDPVESLFPPGRGVVSQRELGTDFPSFADGIRAALRQAPHVILVGEARDRETVDAALGAAETGHLVLATLHTADCAGAVERLLAFFGPSEERLARQRLAGSLRFVAAQRLLPRVGGGRAVSVEVLAATLRTRERILAGKDGSEGFSDILEQGEPYGMVTFDASTAALFAAGTITEETAISRASDRAALARALDTVKAGRGQPVSSITGLTLDLPPPEEDGPGAAGPARGGRP</sequence>